<evidence type="ECO:0000313" key="4">
    <source>
        <dbReference type="EMBL" id="AJT41254.1"/>
    </source>
</evidence>
<evidence type="ECO:0000256" key="3">
    <source>
        <dbReference type="ARBA" id="ARBA00022842"/>
    </source>
</evidence>
<dbReference type="InterPro" id="IPR006439">
    <property type="entry name" value="HAD-SF_hydro_IA"/>
</dbReference>
<dbReference type="InterPro" id="IPR036412">
    <property type="entry name" value="HAD-like_sf"/>
</dbReference>
<dbReference type="PATRIC" id="fig|1618207.4.peg.1307"/>
<comment type="cofactor">
    <cofactor evidence="1">
        <name>Mg(2+)</name>
        <dbReference type="ChEBI" id="CHEBI:18420"/>
    </cofactor>
</comment>
<reference evidence="4 5" key="1">
    <citation type="journal article" date="2015" name="Genome Announc.">
        <title>Complete Genome Sequencing of Protease-Producing Novel Arthrobacter sp. Strain IHBB 11108 Using PacBio Single-Molecule Real-Time Sequencing Technology.</title>
        <authorList>
            <person name="Kiran S."/>
            <person name="Swarnkar M.K."/>
            <person name="Pal M."/>
            <person name="Thakur R."/>
            <person name="Tewari R."/>
            <person name="Singh A.K."/>
            <person name="Gulati A."/>
        </authorList>
    </citation>
    <scope>NUCLEOTIDE SEQUENCE [LARGE SCALE GENOMIC DNA]</scope>
    <source>
        <strain evidence="4 5">IHBB 11108</strain>
    </source>
</reference>
<dbReference type="PANTHER" id="PTHR46470:SF4">
    <property type="entry name" value="5-AMINO-6-(5-PHOSPHO-D-RIBITYLAMINO)URACIL PHOSPHATASE YIGB"/>
    <property type="match status" value="1"/>
</dbReference>
<gene>
    <name evidence="4" type="ORF">UM93_06455</name>
</gene>
<dbReference type="EMBL" id="CP011005">
    <property type="protein sequence ID" value="AJT41254.1"/>
    <property type="molecule type" value="Genomic_DNA"/>
</dbReference>
<keyword evidence="2" id="KW-0378">Hydrolase</keyword>
<dbReference type="AlphaFoldDB" id="A0A0D4BY62"/>
<evidence type="ECO:0000313" key="5">
    <source>
        <dbReference type="Proteomes" id="UP000061839"/>
    </source>
</evidence>
<organism evidence="4 5">
    <name type="scientific">Psychromicrobium lacuslunae</name>
    <dbReference type="NCBI Taxonomy" id="1618207"/>
    <lineage>
        <taxon>Bacteria</taxon>
        <taxon>Bacillati</taxon>
        <taxon>Actinomycetota</taxon>
        <taxon>Actinomycetes</taxon>
        <taxon>Micrococcales</taxon>
        <taxon>Micrococcaceae</taxon>
        <taxon>Psychromicrobium</taxon>
    </lineage>
</organism>
<dbReference type="InterPro" id="IPR023214">
    <property type="entry name" value="HAD_sf"/>
</dbReference>
<evidence type="ECO:0000256" key="1">
    <source>
        <dbReference type="ARBA" id="ARBA00001946"/>
    </source>
</evidence>
<dbReference type="PRINTS" id="PR00413">
    <property type="entry name" value="HADHALOGNASE"/>
</dbReference>
<keyword evidence="3" id="KW-0460">Magnesium</keyword>
<dbReference type="Gene3D" id="1.20.120.1600">
    <property type="match status" value="1"/>
</dbReference>
<accession>A0A0D4BY62</accession>
<sequence>MVNAGFEGQIRAVLFDIDDTLVDLRTAMEIAVRSVSAEYLPALSEQGWAELHREFREDPGGHYDAFLRGELGFVEQRIARAQKAFSLAGGALPEHRVTQWNADYEREAQRNWLAYSDVAEALDALDAAGVVYGAVSNNVEAYQRRKLDLAGLDRISVLIGTDTVGVPKPEPEIFLEGVRQLGFRAEQTLYVGDNLLVDAVGASAAGLPALWLNRDGKSGSLPDGGSWQGPQVADLGGLLSLL</sequence>
<dbReference type="Pfam" id="PF00702">
    <property type="entry name" value="Hydrolase"/>
    <property type="match status" value="1"/>
</dbReference>
<dbReference type="KEGG" id="ari:UM93_06455"/>
<dbReference type="SUPFAM" id="SSF56784">
    <property type="entry name" value="HAD-like"/>
    <property type="match status" value="1"/>
</dbReference>
<evidence type="ECO:0008006" key="6">
    <source>
        <dbReference type="Google" id="ProtNLM"/>
    </source>
</evidence>
<keyword evidence="5" id="KW-1185">Reference proteome</keyword>
<name>A0A0D4BY62_9MICC</name>
<dbReference type="InterPro" id="IPR051400">
    <property type="entry name" value="HAD-like_hydrolase"/>
</dbReference>
<dbReference type="PANTHER" id="PTHR46470">
    <property type="entry name" value="N-ACYLNEURAMINATE-9-PHOSPHATASE"/>
    <property type="match status" value="1"/>
</dbReference>
<dbReference type="Gene3D" id="3.40.50.1000">
    <property type="entry name" value="HAD superfamily/HAD-like"/>
    <property type="match status" value="1"/>
</dbReference>
<dbReference type="SFLD" id="SFLDS00003">
    <property type="entry name" value="Haloacid_Dehalogenase"/>
    <property type="match status" value="1"/>
</dbReference>
<dbReference type="HOGENOM" id="CLU_045011_8_1_11"/>
<protein>
    <recommendedName>
        <fullName evidence="6">Haloacid dehalogenase</fullName>
    </recommendedName>
</protein>
<dbReference type="OrthoDB" id="9810501at2"/>
<dbReference type="Proteomes" id="UP000061839">
    <property type="component" value="Chromosome"/>
</dbReference>
<dbReference type="GO" id="GO:0016787">
    <property type="term" value="F:hydrolase activity"/>
    <property type="evidence" value="ECO:0007669"/>
    <property type="project" value="UniProtKB-KW"/>
</dbReference>
<dbReference type="STRING" id="1618207.UM93_06455"/>
<dbReference type="SFLD" id="SFLDG01129">
    <property type="entry name" value="C1.5:_HAD__Beta-PGM__Phosphata"/>
    <property type="match status" value="1"/>
</dbReference>
<dbReference type="NCBIfam" id="TIGR01549">
    <property type="entry name" value="HAD-SF-IA-v1"/>
    <property type="match status" value="1"/>
</dbReference>
<evidence type="ECO:0000256" key="2">
    <source>
        <dbReference type="ARBA" id="ARBA00022801"/>
    </source>
</evidence>
<dbReference type="RefSeq" id="WP_045074476.1">
    <property type="nucleotide sequence ID" value="NZ_CP011005.1"/>
</dbReference>
<proteinExistence type="predicted"/>
<dbReference type="GO" id="GO:0044281">
    <property type="term" value="P:small molecule metabolic process"/>
    <property type="evidence" value="ECO:0007669"/>
    <property type="project" value="UniProtKB-ARBA"/>
</dbReference>